<evidence type="ECO:0008006" key="4">
    <source>
        <dbReference type="Google" id="ProtNLM"/>
    </source>
</evidence>
<accession>A0A1Y3EKA2</accession>
<organism evidence="2 3">
    <name type="scientific">Trichinella nativa</name>
    <dbReference type="NCBI Taxonomy" id="6335"/>
    <lineage>
        <taxon>Eukaryota</taxon>
        <taxon>Metazoa</taxon>
        <taxon>Ecdysozoa</taxon>
        <taxon>Nematoda</taxon>
        <taxon>Enoplea</taxon>
        <taxon>Dorylaimia</taxon>
        <taxon>Trichinellida</taxon>
        <taxon>Trichinellidae</taxon>
        <taxon>Trichinella</taxon>
    </lineage>
</organism>
<dbReference type="EMBL" id="LVZM01013710">
    <property type="protein sequence ID" value="OUC43989.1"/>
    <property type="molecule type" value="Genomic_DNA"/>
</dbReference>
<dbReference type="Proteomes" id="UP000243006">
    <property type="component" value="Unassembled WGS sequence"/>
</dbReference>
<dbReference type="SUPFAM" id="SSF57440">
    <property type="entry name" value="Kringle-like"/>
    <property type="match status" value="1"/>
</dbReference>
<protein>
    <recommendedName>
        <fullName evidence="4">Kringle domain-containing protein</fullName>
    </recommendedName>
</protein>
<evidence type="ECO:0000313" key="2">
    <source>
        <dbReference type="EMBL" id="OUC43989.1"/>
    </source>
</evidence>
<evidence type="ECO:0000256" key="1">
    <source>
        <dbReference type="ARBA" id="ARBA00023157"/>
    </source>
</evidence>
<proteinExistence type="predicted"/>
<gene>
    <name evidence="2" type="ORF">D917_09375</name>
</gene>
<dbReference type="InterPro" id="IPR038178">
    <property type="entry name" value="Kringle_sf"/>
</dbReference>
<dbReference type="InterPro" id="IPR013806">
    <property type="entry name" value="Kringle-like"/>
</dbReference>
<dbReference type="AlphaFoldDB" id="A0A1Y3EKA2"/>
<evidence type="ECO:0000313" key="3">
    <source>
        <dbReference type="Proteomes" id="UP000243006"/>
    </source>
</evidence>
<reference evidence="2 3" key="1">
    <citation type="submission" date="2015-04" db="EMBL/GenBank/DDBJ databases">
        <title>Draft genome of the roundworm Trichinella nativa.</title>
        <authorList>
            <person name="Mitreva M."/>
        </authorList>
    </citation>
    <scope>NUCLEOTIDE SEQUENCE [LARGE SCALE GENOMIC DNA]</scope>
    <source>
        <strain evidence="2 3">ISS45</strain>
    </source>
</reference>
<comment type="caution">
    <text evidence="2">The sequence shown here is derived from an EMBL/GenBank/DDBJ whole genome shotgun (WGS) entry which is preliminary data.</text>
</comment>
<keyword evidence="1" id="KW-1015">Disulfide bond</keyword>
<dbReference type="Gene3D" id="2.40.20.10">
    <property type="entry name" value="Plasminogen Kringle 4"/>
    <property type="match status" value="1"/>
</dbReference>
<name>A0A1Y3EKA2_9BILA</name>
<sequence length="96" mass="11186">MDEKITNLAAEYGVLGLNLCRNLGNLKIGPWCFVQLEDGSKERRACFQTCEKQQLQSDRDIPCYKSDDKQQQRPSVNKYLKTYTVNHIPCMRIHLH</sequence>